<dbReference type="Proteomes" id="UP000639338">
    <property type="component" value="Unassembled WGS sequence"/>
</dbReference>
<keyword evidence="2" id="KW-1185">Reference proteome</keyword>
<gene>
    <name evidence="1" type="ORF">HCN44_003118</name>
</gene>
<name>A0A834XI59_APHGI</name>
<evidence type="ECO:0000313" key="1">
    <source>
        <dbReference type="EMBL" id="KAF7987356.1"/>
    </source>
</evidence>
<proteinExistence type="predicted"/>
<reference evidence="1 2" key="1">
    <citation type="submission" date="2020-08" db="EMBL/GenBank/DDBJ databases">
        <title>Aphidius gifuensis genome sequencing and assembly.</title>
        <authorList>
            <person name="Du Z."/>
        </authorList>
    </citation>
    <scope>NUCLEOTIDE SEQUENCE [LARGE SCALE GENOMIC DNA]</scope>
    <source>
        <strain evidence="1">YNYX2018</strain>
        <tissue evidence="1">Adults</tissue>
    </source>
</reference>
<accession>A0A834XI59</accession>
<evidence type="ECO:0000313" key="2">
    <source>
        <dbReference type="Proteomes" id="UP000639338"/>
    </source>
</evidence>
<comment type="caution">
    <text evidence="1">The sequence shown here is derived from an EMBL/GenBank/DDBJ whole genome shotgun (WGS) entry which is preliminary data.</text>
</comment>
<dbReference type="AlphaFoldDB" id="A0A834XI59"/>
<organism evidence="1 2">
    <name type="scientific">Aphidius gifuensis</name>
    <name type="common">Parasitoid wasp</name>
    <dbReference type="NCBI Taxonomy" id="684658"/>
    <lineage>
        <taxon>Eukaryota</taxon>
        <taxon>Metazoa</taxon>
        <taxon>Ecdysozoa</taxon>
        <taxon>Arthropoda</taxon>
        <taxon>Hexapoda</taxon>
        <taxon>Insecta</taxon>
        <taxon>Pterygota</taxon>
        <taxon>Neoptera</taxon>
        <taxon>Endopterygota</taxon>
        <taxon>Hymenoptera</taxon>
        <taxon>Apocrita</taxon>
        <taxon>Ichneumonoidea</taxon>
        <taxon>Braconidae</taxon>
        <taxon>Aphidiinae</taxon>
        <taxon>Aphidius</taxon>
    </lineage>
</organism>
<protein>
    <submittedName>
        <fullName evidence="1">Uncharacterized protein</fullName>
    </submittedName>
</protein>
<sequence length="158" mass="18496">MPVKARRYYGTKTHDNEYFKIKWYNNWHMDKITLLKSIDRDSNIRVNYTIKELSGKVRAYSDVNFCDHDIDHPDGSIVQLVQKALYLPHKCPLEPAQFEIEEKSVDMDIAFNYDDVDCSGAEIDIKLLTNEQTLLEGTWGIIILDKQCHHWFSVADEL</sequence>
<dbReference type="EMBL" id="JACMRX010000006">
    <property type="protein sequence ID" value="KAF7987356.1"/>
    <property type="molecule type" value="Genomic_DNA"/>
</dbReference>